<reference evidence="6" key="1">
    <citation type="submission" date="2018-05" db="EMBL/GenBank/DDBJ databases">
        <authorList>
            <person name="Lanie J.A."/>
            <person name="Ng W.-L."/>
            <person name="Kazmierczak K.M."/>
            <person name="Andrzejewski T.M."/>
            <person name="Davidsen T.M."/>
            <person name="Wayne K.J."/>
            <person name="Tettelin H."/>
            <person name="Glass J.I."/>
            <person name="Rusch D."/>
            <person name="Podicherti R."/>
            <person name="Tsui H.-C.T."/>
            <person name="Winkler M.E."/>
        </authorList>
    </citation>
    <scope>NUCLEOTIDE SEQUENCE</scope>
</reference>
<comment type="subcellular location">
    <subcellularLocation>
        <location evidence="1">Membrane</location>
        <topology evidence="1">Multi-pass membrane protein</topology>
    </subcellularLocation>
</comment>
<dbReference type="AlphaFoldDB" id="A0A382CT37"/>
<feature type="transmembrane region" description="Helical" evidence="5">
    <location>
        <begin position="262"/>
        <end position="282"/>
    </location>
</feature>
<evidence type="ECO:0000313" key="6">
    <source>
        <dbReference type="EMBL" id="SVB29059.1"/>
    </source>
</evidence>
<dbReference type="PANTHER" id="PTHR11432:SF3">
    <property type="entry name" value="NADH-UBIQUINONE OXIDOREDUCTASE CHAIN 1"/>
    <property type="match status" value="1"/>
</dbReference>
<dbReference type="PANTHER" id="PTHR11432">
    <property type="entry name" value="NADH DEHYDROGENASE SUBUNIT 1"/>
    <property type="match status" value="1"/>
</dbReference>
<gene>
    <name evidence="6" type="ORF">METZ01_LOCUS181913</name>
</gene>
<keyword evidence="3 5" id="KW-1133">Transmembrane helix</keyword>
<dbReference type="GO" id="GO:0009060">
    <property type="term" value="P:aerobic respiration"/>
    <property type="evidence" value="ECO:0007669"/>
    <property type="project" value="TreeGrafter"/>
</dbReference>
<keyword evidence="4 5" id="KW-0472">Membrane</keyword>
<dbReference type="GO" id="GO:0003954">
    <property type="term" value="F:NADH dehydrogenase activity"/>
    <property type="evidence" value="ECO:0007669"/>
    <property type="project" value="TreeGrafter"/>
</dbReference>
<evidence type="ECO:0000256" key="2">
    <source>
        <dbReference type="ARBA" id="ARBA00022692"/>
    </source>
</evidence>
<name>A0A382CT37_9ZZZZ</name>
<evidence type="ECO:0000256" key="4">
    <source>
        <dbReference type="ARBA" id="ARBA00023136"/>
    </source>
</evidence>
<feature type="transmembrane region" description="Helical" evidence="5">
    <location>
        <begin position="12"/>
        <end position="36"/>
    </location>
</feature>
<organism evidence="6">
    <name type="scientific">marine metagenome</name>
    <dbReference type="NCBI Taxonomy" id="408172"/>
    <lineage>
        <taxon>unclassified sequences</taxon>
        <taxon>metagenomes</taxon>
        <taxon>ecological metagenomes</taxon>
    </lineage>
</organism>
<accession>A0A382CT37</accession>
<feature type="transmembrane region" description="Helical" evidence="5">
    <location>
        <begin position="166"/>
        <end position="184"/>
    </location>
</feature>
<feature type="transmembrane region" description="Helical" evidence="5">
    <location>
        <begin position="128"/>
        <end position="145"/>
    </location>
</feature>
<evidence type="ECO:0008006" key="7">
    <source>
        <dbReference type="Google" id="ProtNLM"/>
    </source>
</evidence>
<feature type="transmembrane region" description="Helical" evidence="5">
    <location>
        <begin position="204"/>
        <end position="225"/>
    </location>
</feature>
<dbReference type="InterPro" id="IPR001694">
    <property type="entry name" value="NADH_UbQ_OxRdtase_su1/FPO"/>
</dbReference>
<feature type="transmembrane region" description="Helical" evidence="5">
    <location>
        <begin position="87"/>
        <end position="108"/>
    </location>
</feature>
<dbReference type="EMBL" id="UINC01035907">
    <property type="protein sequence ID" value="SVB29059.1"/>
    <property type="molecule type" value="Genomic_DNA"/>
</dbReference>
<proteinExistence type="predicted"/>
<evidence type="ECO:0000256" key="3">
    <source>
        <dbReference type="ARBA" id="ARBA00022989"/>
    </source>
</evidence>
<feature type="non-terminal residue" evidence="6">
    <location>
        <position position="292"/>
    </location>
</feature>
<protein>
    <recommendedName>
        <fullName evidence="7">NADH-quinone oxidoreductase subunit H</fullName>
    </recommendedName>
</protein>
<dbReference type="GO" id="GO:0016020">
    <property type="term" value="C:membrane"/>
    <property type="evidence" value="ECO:0007669"/>
    <property type="project" value="UniProtKB-SubCell"/>
</dbReference>
<keyword evidence="2 5" id="KW-0812">Transmembrane</keyword>
<evidence type="ECO:0000256" key="5">
    <source>
        <dbReference type="SAM" id="Phobius"/>
    </source>
</evidence>
<dbReference type="Pfam" id="PF00146">
    <property type="entry name" value="NADHdh"/>
    <property type="match status" value="1"/>
</dbReference>
<sequence length="292" mass="31913">MEIIIEILSIPLIQSILKIVFIILLFAMPLGTVLTLMERKWSAMIQDRVGPNRANIGNYTGHGLLHLAADGLKSIFKEDTIPKGANGFLYLIAPFFGMIAGVATFAIIPIAGPIGEFTFQVTDIEPGLLFIFAITSLSVYGAVLAGTSSNSKFALLGGTRASAQMISYEVFMGLALMGIFMVYGSTRVSEIVDGQNEYWFGNLIPMWGVFTQPLGFILFFTALIAETKRAPFDAPEGESEIVAGYFLEYSGMRWSAFMLSEYIAVAAVAVLTTTLFFGGYHVPWLHLWESAP</sequence>
<evidence type="ECO:0000256" key="1">
    <source>
        <dbReference type="ARBA" id="ARBA00004141"/>
    </source>
</evidence>